<feature type="transmembrane region" description="Helical" evidence="6">
    <location>
        <begin position="362"/>
        <end position="381"/>
    </location>
</feature>
<sequence length="390" mass="39904">MTIRRPSNDRLSTNILVVLAIGTFIVGTDGFVLNGLLPVIAHDLRVSESAAGQLTTSFALTYAIASPLIAAATGRWDRRTLLAGGLALFTVGMAGQALAADYTTMVLSRILAAVGAAAFQANAYVVAGALASDARRGRALATVAGGMSVSMVLGVPIGVFFAHDLGWRAVMWAIGGISLLGALAMPSLPSVRVPAVTLKVRLSVLVRPAVLKVLLVTVLGISAAFTVFVYLPLVVAPSATGTVLSWVLVGYGIGQVAGNNMSGRWTDRFGTDRVRMISLAGMGLGMALLTVGAQTLVGTILVVAAVGTFAGMIMVPQQHRLFAIAPDAPTVALGLNGSAIYLGGALGSAFGGLILIDPGVAWLPLAGALVALCSLGFAYVYRHNRVVAVG</sequence>
<feature type="transmembrane region" description="Helical" evidence="6">
    <location>
        <begin position="139"/>
        <end position="163"/>
    </location>
</feature>
<keyword evidence="5 6" id="KW-0472">Membrane</keyword>
<dbReference type="GO" id="GO:0022857">
    <property type="term" value="F:transmembrane transporter activity"/>
    <property type="evidence" value="ECO:0007669"/>
    <property type="project" value="InterPro"/>
</dbReference>
<feature type="transmembrane region" description="Helical" evidence="6">
    <location>
        <begin position="209"/>
        <end position="231"/>
    </location>
</feature>
<dbReference type="PROSITE" id="PS50850">
    <property type="entry name" value="MFS"/>
    <property type="match status" value="1"/>
</dbReference>
<dbReference type="Proteomes" id="UP000295680">
    <property type="component" value="Unassembled WGS sequence"/>
</dbReference>
<name>A0A4R2JDZ7_9PSEU</name>
<dbReference type="InterPro" id="IPR050189">
    <property type="entry name" value="MFS_Efflux_Transporters"/>
</dbReference>
<feature type="transmembrane region" description="Helical" evidence="6">
    <location>
        <begin position="169"/>
        <end position="188"/>
    </location>
</feature>
<feature type="transmembrane region" description="Helical" evidence="6">
    <location>
        <begin position="335"/>
        <end position="356"/>
    </location>
</feature>
<evidence type="ECO:0000259" key="7">
    <source>
        <dbReference type="PROSITE" id="PS50850"/>
    </source>
</evidence>
<feature type="transmembrane region" description="Helical" evidence="6">
    <location>
        <begin position="80"/>
        <end position="100"/>
    </location>
</feature>
<evidence type="ECO:0000256" key="3">
    <source>
        <dbReference type="ARBA" id="ARBA00022692"/>
    </source>
</evidence>
<dbReference type="RefSeq" id="WP_132122787.1">
    <property type="nucleotide sequence ID" value="NZ_SLWS01000008.1"/>
</dbReference>
<evidence type="ECO:0000256" key="1">
    <source>
        <dbReference type="ARBA" id="ARBA00004651"/>
    </source>
</evidence>
<comment type="caution">
    <text evidence="8">The sequence shown here is derived from an EMBL/GenBank/DDBJ whole genome shotgun (WGS) entry which is preliminary data.</text>
</comment>
<evidence type="ECO:0000256" key="2">
    <source>
        <dbReference type="ARBA" id="ARBA00022475"/>
    </source>
</evidence>
<accession>A0A4R2JDZ7</accession>
<evidence type="ECO:0000313" key="8">
    <source>
        <dbReference type="EMBL" id="TCO55018.1"/>
    </source>
</evidence>
<feature type="transmembrane region" description="Helical" evidence="6">
    <location>
        <begin position="106"/>
        <end position="127"/>
    </location>
</feature>
<evidence type="ECO:0000313" key="9">
    <source>
        <dbReference type="Proteomes" id="UP000295680"/>
    </source>
</evidence>
<evidence type="ECO:0000256" key="4">
    <source>
        <dbReference type="ARBA" id="ARBA00022989"/>
    </source>
</evidence>
<keyword evidence="9" id="KW-1185">Reference proteome</keyword>
<dbReference type="InterPro" id="IPR011701">
    <property type="entry name" value="MFS"/>
</dbReference>
<feature type="transmembrane region" description="Helical" evidence="6">
    <location>
        <begin position="53"/>
        <end position="73"/>
    </location>
</feature>
<dbReference type="PRINTS" id="PR01036">
    <property type="entry name" value="TCRTETB"/>
</dbReference>
<feature type="transmembrane region" description="Helical" evidence="6">
    <location>
        <begin position="297"/>
        <end position="315"/>
    </location>
</feature>
<protein>
    <submittedName>
        <fullName evidence="8">Putative MFS family arabinose efflux permease</fullName>
    </submittedName>
</protein>
<dbReference type="EMBL" id="SLWS01000008">
    <property type="protein sequence ID" value="TCO55018.1"/>
    <property type="molecule type" value="Genomic_DNA"/>
</dbReference>
<feature type="domain" description="Major facilitator superfamily (MFS) profile" evidence="7">
    <location>
        <begin position="15"/>
        <end position="385"/>
    </location>
</feature>
<dbReference type="OrthoDB" id="9814237at2"/>
<keyword evidence="4 6" id="KW-1133">Transmembrane helix</keyword>
<dbReference type="PANTHER" id="PTHR43124">
    <property type="entry name" value="PURINE EFFLUX PUMP PBUE"/>
    <property type="match status" value="1"/>
</dbReference>
<dbReference type="CDD" id="cd17324">
    <property type="entry name" value="MFS_NepI_like"/>
    <property type="match status" value="1"/>
</dbReference>
<dbReference type="GO" id="GO:0005886">
    <property type="term" value="C:plasma membrane"/>
    <property type="evidence" value="ECO:0007669"/>
    <property type="project" value="UniProtKB-SubCell"/>
</dbReference>
<proteinExistence type="predicted"/>
<evidence type="ECO:0000256" key="6">
    <source>
        <dbReference type="SAM" id="Phobius"/>
    </source>
</evidence>
<dbReference type="Gene3D" id="1.20.1250.20">
    <property type="entry name" value="MFS general substrate transporter like domains"/>
    <property type="match status" value="2"/>
</dbReference>
<reference evidence="8 9" key="1">
    <citation type="submission" date="2019-03" db="EMBL/GenBank/DDBJ databases">
        <title>Genomic Encyclopedia of Type Strains, Phase IV (KMG-IV): sequencing the most valuable type-strain genomes for metagenomic binning, comparative biology and taxonomic classification.</title>
        <authorList>
            <person name="Goeker M."/>
        </authorList>
    </citation>
    <scope>NUCLEOTIDE SEQUENCE [LARGE SCALE GENOMIC DNA]</scope>
    <source>
        <strain evidence="8 9">DSM 45934</strain>
    </source>
</reference>
<dbReference type="InterPro" id="IPR020846">
    <property type="entry name" value="MFS_dom"/>
</dbReference>
<dbReference type="PANTHER" id="PTHR43124:SF10">
    <property type="entry name" value="PURINE EFFLUX PUMP PBUE"/>
    <property type="match status" value="1"/>
</dbReference>
<gene>
    <name evidence="8" type="ORF">EV192_108306</name>
</gene>
<keyword evidence="3 6" id="KW-0812">Transmembrane</keyword>
<dbReference type="InterPro" id="IPR036259">
    <property type="entry name" value="MFS_trans_sf"/>
</dbReference>
<comment type="subcellular location">
    <subcellularLocation>
        <location evidence="1">Cell membrane</location>
        <topology evidence="1">Multi-pass membrane protein</topology>
    </subcellularLocation>
</comment>
<dbReference type="Pfam" id="PF07690">
    <property type="entry name" value="MFS_1"/>
    <property type="match status" value="1"/>
</dbReference>
<dbReference type="AlphaFoldDB" id="A0A4R2JDZ7"/>
<organism evidence="8 9">
    <name type="scientific">Actinocrispum wychmicini</name>
    <dbReference type="NCBI Taxonomy" id="1213861"/>
    <lineage>
        <taxon>Bacteria</taxon>
        <taxon>Bacillati</taxon>
        <taxon>Actinomycetota</taxon>
        <taxon>Actinomycetes</taxon>
        <taxon>Pseudonocardiales</taxon>
        <taxon>Pseudonocardiaceae</taxon>
        <taxon>Actinocrispum</taxon>
    </lineage>
</organism>
<keyword evidence="2" id="KW-1003">Cell membrane</keyword>
<dbReference type="SUPFAM" id="SSF103473">
    <property type="entry name" value="MFS general substrate transporter"/>
    <property type="match status" value="1"/>
</dbReference>
<evidence type="ECO:0000256" key="5">
    <source>
        <dbReference type="ARBA" id="ARBA00023136"/>
    </source>
</evidence>
<feature type="transmembrane region" description="Helical" evidence="6">
    <location>
        <begin position="12"/>
        <end position="33"/>
    </location>
</feature>